<dbReference type="EMBL" id="MU970041">
    <property type="protein sequence ID" value="KAK9325288.1"/>
    <property type="molecule type" value="Genomic_DNA"/>
</dbReference>
<reference evidence="2" key="1">
    <citation type="journal article" date="2024" name="Front. Bioeng. Biotechnol.">
        <title>Genome-scale model development and genomic sequencing of the oleaginous clade Lipomyces.</title>
        <authorList>
            <person name="Czajka J.J."/>
            <person name="Han Y."/>
            <person name="Kim J."/>
            <person name="Mondo S.J."/>
            <person name="Hofstad B.A."/>
            <person name="Robles A."/>
            <person name="Haridas S."/>
            <person name="Riley R."/>
            <person name="LaButti K."/>
            <person name="Pangilinan J."/>
            <person name="Andreopoulos W."/>
            <person name="Lipzen A."/>
            <person name="Yan J."/>
            <person name="Wang M."/>
            <person name="Ng V."/>
            <person name="Grigoriev I.V."/>
            <person name="Spatafora J.W."/>
            <person name="Magnuson J.K."/>
            <person name="Baker S.E."/>
            <person name="Pomraning K.R."/>
        </authorList>
    </citation>
    <scope>NUCLEOTIDE SEQUENCE [LARGE SCALE GENOMIC DNA]</scope>
    <source>
        <strain evidence="2">CBS 10300</strain>
    </source>
</reference>
<organism evidence="1 2">
    <name type="scientific">Lipomyces orientalis</name>
    <dbReference type="NCBI Taxonomy" id="1233043"/>
    <lineage>
        <taxon>Eukaryota</taxon>
        <taxon>Fungi</taxon>
        <taxon>Dikarya</taxon>
        <taxon>Ascomycota</taxon>
        <taxon>Saccharomycotina</taxon>
        <taxon>Lipomycetes</taxon>
        <taxon>Lipomycetales</taxon>
        <taxon>Lipomycetaceae</taxon>
        <taxon>Lipomyces</taxon>
    </lineage>
</organism>
<comment type="caution">
    <text evidence="1">The sequence shown here is derived from an EMBL/GenBank/DDBJ whole genome shotgun (WGS) entry which is preliminary data.</text>
</comment>
<gene>
    <name evidence="1" type="ORF">V1517DRAFT_365334</name>
</gene>
<accession>A0ACC3TVQ9</accession>
<sequence length="253" mass="26867">MVSQFINKVYLVTGAASGMGLATAETLLKLGARLALCDINESSLEKVVDELDSEQRSRTFAQVVDVTDQDAVRNFLEKTKLRFGKLDGVANFAGTGGHGLGSEPIWETCAEEYEFILNLNVKGLFNILTKALSPGFLAQGASVVHIGSMFSLQGFKNGAVFAASKHAALGMVRSAAKETGERVRVNCILPGVIDTPMHRANLARVKDFTPTPTTPIPRSGSAQEVAEVTVFLLSDESSFVTGVAWSVDGGANA</sequence>
<keyword evidence="2" id="KW-1185">Reference proteome</keyword>
<dbReference type="Proteomes" id="UP001489719">
    <property type="component" value="Unassembled WGS sequence"/>
</dbReference>
<protein>
    <submittedName>
        <fullName evidence="1">Uncharacterized protein</fullName>
    </submittedName>
</protein>
<evidence type="ECO:0000313" key="1">
    <source>
        <dbReference type="EMBL" id="KAK9325288.1"/>
    </source>
</evidence>
<evidence type="ECO:0000313" key="2">
    <source>
        <dbReference type="Proteomes" id="UP001489719"/>
    </source>
</evidence>
<proteinExistence type="predicted"/>
<name>A0ACC3TVQ9_9ASCO</name>